<dbReference type="GO" id="GO:0007189">
    <property type="term" value="P:adenylate cyclase-activating G protein-coupled receptor signaling pathway"/>
    <property type="evidence" value="ECO:0007669"/>
    <property type="project" value="TreeGrafter"/>
</dbReference>
<protein>
    <submittedName>
        <fullName evidence="4">Uncharacterized protein</fullName>
    </submittedName>
</protein>
<evidence type="ECO:0000256" key="3">
    <source>
        <dbReference type="SAM" id="Phobius"/>
    </source>
</evidence>
<sequence length="165" mass="18627">MKRPESKGDGRVVQYSLKGLQILVVTILVVTTTSYYEHHYLSVSSFVAIVLCIVTLSVHLSYYFETDQNRPDMSEIGQFALCIETLLLVYTVFPLPLYLCAIIGVCYSTFFELLAYSFNPSEDSLTLVSRVLVHMCVHTIGGHILVMTQVRMRGTFMKVGQLLMV</sequence>
<keyword evidence="1" id="KW-0547">Nucleotide-binding</keyword>
<evidence type="ECO:0000256" key="2">
    <source>
        <dbReference type="ARBA" id="ARBA00023239"/>
    </source>
</evidence>
<evidence type="ECO:0000313" key="5">
    <source>
        <dbReference type="Proteomes" id="UP001187531"/>
    </source>
</evidence>
<reference evidence="4" key="1">
    <citation type="submission" date="2023-07" db="EMBL/GenBank/DDBJ databases">
        <title>Chromosome-level genome assembly of Artemia franciscana.</title>
        <authorList>
            <person name="Jo E."/>
        </authorList>
    </citation>
    <scope>NUCLEOTIDE SEQUENCE</scope>
    <source>
        <tissue evidence="4">Whole body</tissue>
    </source>
</reference>
<feature type="transmembrane region" description="Helical" evidence="3">
    <location>
        <begin position="42"/>
        <end position="64"/>
    </location>
</feature>
<dbReference type="GO" id="GO:0004016">
    <property type="term" value="F:adenylate cyclase activity"/>
    <property type="evidence" value="ECO:0007669"/>
    <property type="project" value="TreeGrafter"/>
</dbReference>
<name>A0AA88LGV8_ARTSF</name>
<dbReference type="PANTHER" id="PTHR45627:SF8">
    <property type="entry name" value="ADENYLATE CYCLASE TYPE 9"/>
    <property type="match status" value="1"/>
</dbReference>
<keyword evidence="3" id="KW-0812">Transmembrane</keyword>
<organism evidence="4 5">
    <name type="scientific">Artemia franciscana</name>
    <name type="common">Brine shrimp</name>
    <name type="synonym">Artemia sanfranciscana</name>
    <dbReference type="NCBI Taxonomy" id="6661"/>
    <lineage>
        <taxon>Eukaryota</taxon>
        <taxon>Metazoa</taxon>
        <taxon>Ecdysozoa</taxon>
        <taxon>Arthropoda</taxon>
        <taxon>Crustacea</taxon>
        <taxon>Branchiopoda</taxon>
        <taxon>Anostraca</taxon>
        <taxon>Artemiidae</taxon>
        <taxon>Artemia</taxon>
    </lineage>
</organism>
<gene>
    <name evidence="4" type="ORF">QYM36_000742</name>
</gene>
<keyword evidence="3" id="KW-0472">Membrane</keyword>
<proteinExistence type="predicted"/>
<dbReference type="Proteomes" id="UP001187531">
    <property type="component" value="Unassembled WGS sequence"/>
</dbReference>
<dbReference type="GO" id="GO:0000166">
    <property type="term" value="F:nucleotide binding"/>
    <property type="evidence" value="ECO:0007669"/>
    <property type="project" value="UniProtKB-KW"/>
</dbReference>
<keyword evidence="3" id="KW-1133">Transmembrane helix</keyword>
<dbReference type="AlphaFoldDB" id="A0AA88LGV8"/>
<evidence type="ECO:0000313" key="4">
    <source>
        <dbReference type="EMBL" id="KAK2726404.1"/>
    </source>
</evidence>
<feature type="transmembrane region" description="Helical" evidence="3">
    <location>
        <begin position="85"/>
        <end position="111"/>
    </location>
</feature>
<accession>A0AA88LGV8</accession>
<evidence type="ECO:0000256" key="1">
    <source>
        <dbReference type="ARBA" id="ARBA00022741"/>
    </source>
</evidence>
<keyword evidence="2" id="KW-0456">Lyase</keyword>
<feature type="transmembrane region" description="Helical" evidence="3">
    <location>
        <begin position="12"/>
        <end position="36"/>
    </location>
</feature>
<dbReference type="PANTHER" id="PTHR45627">
    <property type="entry name" value="ADENYLATE CYCLASE TYPE 1"/>
    <property type="match status" value="1"/>
</dbReference>
<dbReference type="GO" id="GO:0005886">
    <property type="term" value="C:plasma membrane"/>
    <property type="evidence" value="ECO:0007669"/>
    <property type="project" value="TreeGrafter"/>
</dbReference>
<comment type="caution">
    <text evidence="4">The sequence shown here is derived from an EMBL/GenBank/DDBJ whole genome shotgun (WGS) entry which is preliminary data.</text>
</comment>
<keyword evidence="5" id="KW-1185">Reference proteome</keyword>
<feature type="transmembrane region" description="Helical" evidence="3">
    <location>
        <begin position="131"/>
        <end position="148"/>
    </location>
</feature>
<dbReference type="EMBL" id="JAVRJZ010000002">
    <property type="protein sequence ID" value="KAK2726404.1"/>
    <property type="molecule type" value="Genomic_DNA"/>
</dbReference>